<sequence>MRDELKLSAWLYFPPGAGPWPVLFEQRYADIRGEGTRKAAARLAAAGYVVAMVNYRGTSPSEGP</sequence>
<feature type="non-terminal residue" evidence="2">
    <location>
        <position position="64"/>
    </location>
</feature>
<dbReference type="EMBL" id="SRHE01000986">
    <property type="protein sequence ID" value="TWW07845.1"/>
    <property type="molecule type" value="Genomic_DNA"/>
</dbReference>
<dbReference type="Pfam" id="PF02129">
    <property type="entry name" value="Peptidase_S15"/>
    <property type="match status" value="1"/>
</dbReference>
<evidence type="ECO:0000259" key="1">
    <source>
        <dbReference type="Pfam" id="PF02129"/>
    </source>
</evidence>
<protein>
    <recommendedName>
        <fullName evidence="1">Xaa-Pro dipeptidyl-peptidase-like domain-containing protein</fullName>
    </recommendedName>
</protein>
<organism evidence="2 3">
    <name type="scientific">Planctomyces bekefii</name>
    <dbReference type="NCBI Taxonomy" id="1653850"/>
    <lineage>
        <taxon>Bacteria</taxon>
        <taxon>Pseudomonadati</taxon>
        <taxon>Planctomycetota</taxon>
        <taxon>Planctomycetia</taxon>
        <taxon>Planctomycetales</taxon>
        <taxon>Planctomycetaceae</taxon>
        <taxon>Planctomyces</taxon>
    </lineage>
</organism>
<evidence type="ECO:0000313" key="3">
    <source>
        <dbReference type="Proteomes" id="UP000321083"/>
    </source>
</evidence>
<dbReference type="GO" id="GO:0016787">
    <property type="term" value="F:hydrolase activity"/>
    <property type="evidence" value="ECO:0007669"/>
    <property type="project" value="InterPro"/>
</dbReference>
<keyword evidence="3" id="KW-1185">Reference proteome</keyword>
<dbReference type="Gene3D" id="3.40.50.1820">
    <property type="entry name" value="alpha/beta hydrolase"/>
    <property type="match status" value="1"/>
</dbReference>
<reference evidence="2 3" key="2">
    <citation type="submission" date="2019-08" db="EMBL/GenBank/DDBJ databases">
        <authorList>
            <person name="Henke P."/>
        </authorList>
    </citation>
    <scope>NUCLEOTIDE SEQUENCE [LARGE SCALE GENOMIC DNA]</scope>
    <source>
        <strain evidence="2">Phe10_nw2017</strain>
    </source>
</reference>
<proteinExistence type="predicted"/>
<dbReference type="AlphaFoldDB" id="A0A5C6M118"/>
<reference evidence="2 3" key="1">
    <citation type="submission" date="2019-08" db="EMBL/GenBank/DDBJ databases">
        <title>100 year-old enigma solved: identification of Planctomyces bekefii, the type genus and species of the phylum Planctomycetes.</title>
        <authorList>
            <person name="Svetlana D.N."/>
            <person name="Overmann J."/>
        </authorList>
    </citation>
    <scope>NUCLEOTIDE SEQUENCE [LARGE SCALE GENOMIC DNA]</scope>
    <source>
        <strain evidence="2">Phe10_nw2017</strain>
    </source>
</reference>
<name>A0A5C6M118_9PLAN</name>
<dbReference type="InterPro" id="IPR029058">
    <property type="entry name" value="AB_hydrolase_fold"/>
</dbReference>
<accession>A0A5C6M118</accession>
<comment type="caution">
    <text evidence="2">The sequence shown here is derived from an EMBL/GenBank/DDBJ whole genome shotgun (WGS) entry which is preliminary data.</text>
</comment>
<dbReference type="SUPFAM" id="SSF53474">
    <property type="entry name" value="alpha/beta-Hydrolases"/>
    <property type="match status" value="1"/>
</dbReference>
<feature type="domain" description="Xaa-Pro dipeptidyl-peptidase-like" evidence="1">
    <location>
        <begin position="4"/>
        <end position="63"/>
    </location>
</feature>
<gene>
    <name evidence="2" type="ORF">E3A20_30280</name>
</gene>
<evidence type="ECO:0000313" key="2">
    <source>
        <dbReference type="EMBL" id="TWW07845.1"/>
    </source>
</evidence>
<dbReference type="InterPro" id="IPR000383">
    <property type="entry name" value="Xaa-Pro-like_dom"/>
</dbReference>
<dbReference type="Proteomes" id="UP000321083">
    <property type="component" value="Unassembled WGS sequence"/>
</dbReference>